<keyword evidence="2" id="KW-1185">Reference proteome</keyword>
<dbReference type="Proteomes" id="UP000735302">
    <property type="component" value="Unassembled WGS sequence"/>
</dbReference>
<evidence type="ECO:0000313" key="2">
    <source>
        <dbReference type="Proteomes" id="UP000735302"/>
    </source>
</evidence>
<gene>
    <name evidence="1" type="ORF">PoB_002129600</name>
</gene>
<organism evidence="1 2">
    <name type="scientific">Plakobranchus ocellatus</name>
    <dbReference type="NCBI Taxonomy" id="259542"/>
    <lineage>
        <taxon>Eukaryota</taxon>
        <taxon>Metazoa</taxon>
        <taxon>Spiralia</taxon>
        <taxon>Lophotrochozoa</taxon>
        <taxon>Mollusca</taxon>
        <taxon>Gastropoda</taxon>
        <taxon>Heterobranchia</taxon>
        <taxon>Euthyneura</taxon>
        <taxon>Panpulmonata</taxon>
        <taxon>Sacoglossa</taxon>
        <taxon>Placobranchoidea</taxon>
        <taxon>Plakobranchidae</taxon>
        <taxon>Plakobranchus</taxon>
    </lineage>
</organism>
<accession>A0AAV3Z643</accession>
<sequence>MFRPFFFTRSPNPIGLPLPVDTTATRRWDQWLKHLTMMTWKKDPDSILCRSVFCLPQLPIPSIEFERPPMLEDKETFSFLAVIAQGFVNALKAQVSDLMAEEPSTSASSFAPATNLICEHGLGC</sequence>
<protein>
    <submittedName>
        <fullName evidence="1">Uncharacterized protein</fullName>
    </submittedName>
</protein>
<evidence type="ECO:0000313" key="1">
    <source>
        <dbReference type="EMBL" id="GFN94790.1"/>
    </source>
</evidence>
<dbReference type="EMBL" id="BLXT01002468">
    <property type="protein sequence ID" value="GFN94790.1"/>
    <property type="molecule type" value="Genomic_DNA"/>
</dbReference>
<proteinExistence type="predicted"/>
<reference evidence="1 2" key="1">
    <citation type="journal article" date="2021" name="Elife">
        <title>Chloroplast acquisition without the gene transfer in kleptoplastic sea slugs, Plakobranchus ocellatus.</title>
        <authorList>
            <person name="Maeda T."/>
            <person name="Takahashi S."/>
            <person name="Yoshida T."/>
            <person name="Shimamura S."/>
            <person name="Takaki Y."/>
            <person name="Nagai Y."/>
            <person name="Toyoda A."/>
            <person name="Suzuki Y."/>
            <person name="Arimoto A."/>
            <person name="Ishii H."/>
            <person name="Satoh N."/>
            <person name="Nishiyama T."/>
            <person name="Hasebe M."/>
            <person name="Maruyama T."/>
            <person name="Minagawa J."/>
            <person name="Obokata J."/>
            <person name="Shigenobu S."/>
        </authorList>
    </citation>
    <scope>NUCLEOTIDE SEQUENCE [LARGE SCALE GENOMIC DNA]</scope>
</reference>
<name>A0AAV3Z643_9GAST</name>
<dbReference type="AlphaFoldDB" id="A0AAV3Z643"/>
<comment type="caution">
    <text evidence="1">The sequence shown here is derived from an EMBL/GenBank/DDBJ whole genome shotgun (WGS) entry which is preliminary data.</text>
</comment>